<dbReference type="InterPro" id="IPR045527">
    <property type="entry name" value="DUF6470"/>
</dbReference>
<dbReference type="Pfam" id="PF20074">
    <property type="entry name" value="DUF6470"/>
    <property type="match status" value="1"/>
</dbReference>
<evidence type="ECO:0000313" key="2">
    <source>
        <dbReference type="Proteomes" id="UP000199163"/>
    </source>
</evidence>
<accession>A0A1G8AF72</accession>
<organism evidence="1 2">
    <name type="scientific">Alteribacillus persepolensis</name>
    <dbReference type="NCBI Taxonomy" id="568899"/>
    <lineage>
        <taxon>Bacteria</taxon>
        <taxon>Bacillati</taxon>
        <taxon>Bacillota</taxon>
        <taxon>Bacilli</taxon>
        <taxon>Bacillales</taxon>
        <taxon>Bacillaceae</taxon>
        <taxon>Alteribacillus</taxon>
    </lineage>
</organism>
<dbReference type="Proteomes" id="UP000199163">
    <property type="component" value="Unassembled WGS sequence"/>
</dbReference>
<gene>
    <name evidence="1" type="ORF">SAMN05192534_102135</name>
</gene>
<dbReference type="STRING" id="568899.SAMN05192534_102135"/>
<protein>
    <submittedName>
        <fullName evidence="1">Uncharacterized protein</fullName>
    </submittedName>
</protein>
<dbReference type="EMBL" id="FNDK01000002">
    <property type="protein sequence ID" value="SDH19602.1"/>
    <property type="molecule type" value="Genomic_DNA"/>
</dbReference>
<keyword evidence="2" id="KW-1185">Reference proteome</keyword>
<name>A0A1G8AF72_9BACI</name>
<evidence type="ECO:0000313" key="1">
    <source>
        <dbReference type="EMBL" id="SDH19602.1"/>
    </source>
</evidence>
<sequence length="67" mass="7809">MPEHAFKVKFDVEPGSITFDADRAEVNIDVQPHKPDIHAPRWEVQHYMRQKPSISFHISGEQVNRTL</sequence>
<proteinExistence type="predicted"/>
<reference evidence="2" key="1">
    <citation type="submission" date="2016-10" db="EMBL/GenBank/DDBJ databases">
        <authorList>
            <person name="Varghese N."/>
            <person name="Submissions S."/>
        </authorList>
    </citation>
    <scope>NUCLEOTIDE SEQUENCE [LARGE SCALE GENOMIC DNA]</scope>
    <source>
        <strain evidence="2">DSM 21632</strain>
    </source>
</reference>
<dbReference type="AlphaFoldDB" id="A0A1G8AF72"/>